<evidence type="ECO:0008006" key="5">
    <source>
        <dbReference type="Google" id="ProtNLM"/>
    </source>
</evidence>
<evidence type="ECO:0000256" key="1">
    <source>
        <dbReference type="ARBA" id="ARBA00006226"/>
    </source>
</evidence>
<proteinExistence type="inferred from homology"/>
<dbReference type="EMBL" id="CP004885">
    <property type="protein sequence ID" value="AGX88033.1"/>
    <property type="molecule type" value="Genomic_DNA"/>
</dbReference>
<dbReference type="STRING" id="946483.Cenrod_1957"/>
<name>U5NCR9_9BURK</name>
<dbReference type="AlphaFoldDB" id="U5NCR9"/>
<dbReference type="PATRIC" id="fig|946483.4.peg.1973"/>
<evidence type="ECO:0000256" key="2">
    <source>
        <dbReference type="ARBA" id="ARBA00022649"/>
    </source>
</evidence>
<dbReference type="InterPro" id="IPR035093">
    <property type="entry name" value="RelE/ParE_toxin_dom_sf"/>
</dbReference>
<dbReference type="InterPro" id="IPR007712">
    <property type="entry name" value="RelE/ParE_toxin"/>
</dbReference>
<reference evidence="3 4" key="1">
    <citation type="journal article" date="2013" name="Genome Biol.">
        <title>Genomic analysis reveals key aspects of prokaryotic symbiosis in the phototrophic consortium "Chlorochromatium aggregatum".</title>
        <authorList>
            <person name="Liu Z."/>
            <person name="Muller J."/>
            <person name="Li T."/>
            <person name="Alvey R.M."/>
            <person name="Vogl K."/>
            <person name="Frigaard N.U."/>
            <person name="Rockwell N.C."/>
            <person name="Boyd E.S."/>
            <person name="Tomsho L.P."/>
            <person name="Schuster S.C."/>
            <person name="Henke P."/>
            <person name="Rohde M."/>
            <person name="Overmann J."/>
            <person name="Bryant D.A."/>
        </authorList>
    </citation>
    <scope>NUCLEOTIDE SEQUENCE [LARGE SCALE GENOMIC DNA]</scope>
    <source>
        <strain evidence="3">CR</strain>
    </source>
</reference>
<accession>U5NCR9</accession>
<dbReference type="Pfam" id="PF05016">
    <property type="entry name" value="ParE_toxin"/>
    <property type="match status" value="1"/>
</dbReference>
<dbReference type="eggNOG" id="COG3668">
    <property type="taxonomic scope" value="Bacteria"/>
</dbReference>
<organism evidence="3 4">
    <name type="scientific">Candidatus Symbiobacter mobilis CR</name>
    <dbReference type="NCBI Taxonomy" id="946483"/>
    <lineage>
        <taxon>Bacteria</taxon>
        <taxon>Pseudomonadati</taxon>
        <taxon>Pseudomonadota</taxon>
        <taxon>Betaproteobacteria</taxon>
        <taxon>Burkholderiales</taxon>
        <taxon>Comamonadaceae</taxon>
    </lineage>
</organism>
<comment type="similarity">
    <text evidence="1">Belongs to the RelE toxin family.</text>
</comment>
<dbReference type="PANTHER" id="PTHR33755">
    <property type="entry name" value="TOXIN PARE1-RELATED"/>
    <property type="match status" value="1"/>
</dbReference>
<dbReference type="OrthoDB" id="278204at2"/>
<gene>
    <name evidence="3" type="ORF">Cenrod_1957</name>
</gene>
<evidence type="ECO:0000313" key="3">
    <source>
        <dbReference type="EMBL" id="AGX88033.1"/>
    </source>
</evidence>
<dbReference type="HOGENOM" id="CLU_147162_7_0_4"/>
<dbReference type="PANTHER" id="PTHR33755:SF8">
    <property type="entry name" value="TOXIN PARE2"/>
    <property type="match status" value="1"/>
</dbReference>
<dbReference type="Gene3D" id="3.30.2310.20">
    <property type="entry name" value="RelE-like"/>
    <property type="match status" value="1"/>
</dbReference>
<evidence type="ECO:0000313" key="4">
    <source>
        <dbReference type="Proteomes" id="UP000017184"/>
    </source>
</evidence>
<dbReference type="Proteomes" id="UP000017184">
    <property type="component" value="Chromosome"/>
</dbReference>
<protein>
    <recommendedName>
        <fullName evidence="5">Plasmid stabilization system protein</fullName>
    </recommendedName>
</protein>
<keyword evidence="2" id="KW-1277">Toxin-antitoxin system</keyword>
<dbReference type="KEGG" id="cbx:Cenrod_1957"/>
<sequence>MKVVFRPEAEQELLEAQNWYEACAVGLGFEFARAVDAAISKMQRMPLAFPRIEGEFRHILTRKFPYSIIYHASSTEIIVVSVFHHRRKPKVWLQHTKG</sequence>
<dbReference type="InterPro" id="IPR051803">
    <property type="entry name" value="TA_system_RelE-like_toxin"/>
</dbReference>
<keyword evidence="4" id="KW-1185">Reference proteome</keyword>